<evidence type="ECO:0000313" key="1">
    <source>
        <dbReference type="EMBL" id="KAH3720797.1"/>
    </source>
</evidence>
<dbReference type="EMBL" id="JAIWYP010000013">
    <property type="protein sequence ID" value="KAH3720797.1"/>
    <property type="molecule type" value="Genomic_DNA"/>
</dbReference>
<dbReference type="Proteomes" id="UP000828390">
    <property type="component" value="Unassembled WGS sequence"/>
</dbReference>
<name>A0A9D4HJD7_DREPO</name>
<proteinExistence type="predicted"/>
<reference evidence="1" key="1">
    <citation type="journal article" date="2019" name="bioRxiv">
        <title>The Genome of the Zebra Mussel, Dreissena polymorpha: A Resource for Invasive Species Research.</title>
        <authorList>
            <person name="McCartney M.A."/>
            <person name="Auch B."/>
            <person name="Kono T."/>
            <person name="Mallez S."/>
            <person name="Zhang Y."/>
            <person name="Obille A."/>
            <person name="Becker A."/>
            <person name="Abrahante J.E."/>
            <person name="Garbe J."/>
            <person name="Badalamenti J.P."/>
            <person name="Herman A."/>
            <person name="Mangelson H."/>
            <person name="Liachko I."/>
            <person name="Sullivan S."/>
            <person name="Sone E.D."/>
            <person name="Koren S."/>
            <person name="Silverstein K.A.T."/>
            <person name="Beckman K.B."/>
            <person name="Gohl D.M."/>
        </authorList>
    </citation>
    <scope>NUCLEOTIDE SEQUENCE</scope>
    <source>
        <strain evidence="1">Duluth1</strain>
        <tissue evidence="1">Whole animal</tissue>
    </source>
</reference>
<gene>
    <name evidence="1" type="ORF">DPMN_063701</name>
</gene>
<comment type="caution">
    <text evidence="1">The sequence shown here is derived from an EMBL/GenBank/DDBJ whole genome shotgun (WGS) entry which is preliminary data.</text>
</comment>
<dbReference type="AlphaFoldDB" id="A0A9D4HJD7"/>
<keyword evidence="2" id="KW-1185">Reference proteome</keyword>
<organism evidence="1 2">
    <name type="scientific">Dreissena polymorpha</name>
    <name type="common">Zebra mussel</name>
    <name type="synonym">Mytilus polymorpha</name>
    <dbReference type="NCBI Taxonomy" id="45954"/>
    <lineage>
        <taxon>Eukaryota</taxon>
        <taxon>Metazoa</taxon>
        <taxon>Spiralia</taxon>
        <taxon>Lophotrochozoa</taxon>
        <taxon>Mollusca</taxon>
        <taxon>Bivalvia</taxon>
        <taxon>Autobranchia</taxon>
        <taxon>Heteroconchia</taxon>
        <taxon>Euheterodonta</taxon>
        <taxon>Imparidentia</taxon>
        <taxon>Neoheterodontei</taxon>
        <taxon>Myida</taxon>
        <taxon>Dreissenoidea</taxon>
        <taxon>Dreissenidae</taxon>
        <taxon>Dreissena</taxon>
    </lineage>
</organism>
<reference evidence="1" key="2">
    <citation type="submission" date="2020-11" db="EMBL/GenBank/DDBJ databases">
        <authorList>
            <person name="McCartney M.A."/>
            <person name="Auch B."/>
            <person name="Kono T."/>
            <person name="Mallez S."/>
            <person name="Becker A."/>
            <person name="Gohl D.M."/>
            <person name="Silverstein K.A.T."/>
            <person name="Koren S."/>
            <person name="Bechman K.B."/>
            <person name="Herman A."/>
            <person name="Abrahante J.E."/>
            <person name="Garbe J."/>
        </authorList>
    </citation>
    <scope>NUCLEOTIDE SEQUENCE</scope>
    <source>
        <strain evidence="1">Duluth1</strain>
        <tissue evidence="1">Whole animal</tissue>
    </source>
</reference>
<protein>
    <submittedName>
        <fullName evidence="1">Uncharacterized protein</fullName>
    </submittedName>
</protein>
<sequence length="62" mass="6997">MGELERLAQNRDAWWKLISGLDVPDGTAGKDEMRWSNSPCCEYDFHAHKDACHGHGLQTVIV</sequence>
<accession>A0A9D4HJD7</accession>
<evidence type="ECO:0000313" key="2">
    <source>
        <dbReference type="Proteomes" id="UP000828390"/>
    </source>
</evidence>